<keyword evidence="1" id="KW-0812">Transmembrane</keyword>
<dbReference type="KEGG" id="ptk:EXN22_17440"/>
<keyword evidence="3" id="KW-1185">Reference proteome</keyword>
<dbReference type="RefSeq" id="WP_130265244.1">
    <property type="nucleotide sequence ID" value="NZ_CP035952.1"/>
</dbReference>
<dbReference type="Proteomes" id="UP000291130">
    <property type="component" value="Chromosome"/>
</dbReference>
<keyword evidence="1" id="KW-1133">Transmembrane helix</keyword>
<sequence length="302" mass="32579">MNDSRMSGLGASPSQYFARQRIESLVNVPRLFAAIDADPGIVGAGVVYIDADYNVVTLREFRPICSVLPKRVVLQEVKRYLTPEQYVDQAMRTPRESRALTEAAAMGITCASVVFNVVAIVTGKLLTLFTGPVGLVIAYAGYAGAAASGALCVNGIFRLRKELTDPEGLDRWDEEAWYRDATSLLDSVSLLGTASGAANAVRFLAVRKASTGKSWYELTRTLSRQQRKALTAELLSIKHPSLTAKQLKLSQRLGTIPKRYTPTQIKQATTSLIQESLGGVLGVGGSETVQSIAFGVFEGDDS</sequence>
<reference evidence="2 3" key="1">
    <citation type="submission" date="2019-02" db="EMBL/GenBank/DDBJ databases">
        <title>Complete genome sequence of Pseudomonas sp. SNU WT1 isolated from rainbow trout.</title>
        <authorList>
            <person name="Oh W.T."/>
            <person name="Park S.C."/>
        </authorList>
    </citation>
    <scope>NUCLEOTIDE SEQUENCE [LARGE SCALE GENOMIC DNA]</scope>
    <source>
        <strain evidence="2 3">SNU WT1</strain>
    </source>
</reference>
<accession>A0A411MKN5</accession>
<proteinExistence type="predicted"/>
<evidence type="ECO:0000256" key="1">
    <source>
        <dbReference type="SAM" id="Phobius"/>
    </source>
</evidence>
<dbReference type="OrthoDB" id="6828104at2"/>
<gene>
    <name evidence="2" type="ORF">EXN22_17440</name>
</gene>
<organism evidence="2 3">
    <name type="scientific">Pseudomonas tructae</name>
    <dbReference type="NCBI Taxonomy" id="2518644"/>
    <lineage>
        <taxon>Bacteria</taxon>
        <taxon>Pseudomonadati</taxon>
        <taxon>Pseudomonadota</taxon>
        <taxon>Gammaproteobacteria</taxon>
        <taxon>Pseudomonadales</taxon>
        <taxon>Pseudomonadaceae</taxon>
        <taxon>Pseudomonas</taxon>
    </lineage>
</organism>
<feature type="transmembrane region" description="Helical" evidence="1">
    <location>
        <begin position="133"/>
        <end position="157"/>
    </location>
</feature>
<dbReference type="EMBL" id="CP035952">
    <property type="protein sequence ID" value="QBF27384.1"/>
    <property type="molecule type" value="Genomic_DNA"/>
</dbReference>
<evidence type="ECO:0000313" key="2">
    <source>
        <dbReference type="EMBL" id="QBF27384.1"/>
    </source>
</evidence>
<keyword evidence="1" id="KW-0472">Membrane</keyword>
<dbReference type="AlphaFoldDB" id="A0A411MKN5"/>
<name>A0A411MKN5_9PSED</name>
<feature type="transmembrane region" description="Helical" evidence="1">
    <location>
        <begin position="99"/>
        <end position="121"/>
    </location>
</feature>
<protein>
    <submittedName>
        <fullName evidence="2">NAD synthetase</fullName>
    </submittedName>
</protein>
<evidence type="ECO:0000313" key="3">
    <source>
        <dbReference type="Proteomes" id="UP000291130"/>
    </source>
</evidence>